<keyword evidence="4" id="KW-1185">Reference proteome</keyword>
<dbReference type="GO" id="GO:0003723">
    <property type="term" value="F:RNA binding"/>
    <property type="evidence" value="ECO:0007669"/>
    <property type="project" value="TreeGrafter"/>
</dbReference>
<dbReference type="OrthoDB" id="1432093at2759"/>
<dbReference type="InterPro" id="IPR051181">
    <property type="entry name" value="CAF1_poly(A)_ribonucleases"/>
</dbReference>
<dbReference type="PANTHER" id="PTHR15092:SF42">
    <property type="entry name" value="POLY(A)-SPECIFIC RIBONUCLEASE PARN-LIKE"/>
    <property type="match status" value="1"/>
</dbReference>
<dbReference type="SUPFAM" id="SSF53098">
    <property type="entry name" value="Ribonuclease H-like"/>
    <property type="match status" value="1"/>
</dbReference>
<dbReference type="GO" id="GO:0000175">
    <property type="term" value="F:3'-5'-RNA exonuclease activity"/>
    <property type="evidence" value="ECO:0007669"/>
    <property type="project" value="TreeGrafter"/>
</dbReference>
<reference evidence="3" key="1">
    <citation type="journal article" date="2017" name="Gigascience">
        <title>The genome draft of coconut (Cocos nucifera).</title>
        <authorList>
            <person name="Xiao Y."/>
            <person name="Xu P."/>
            <person name="Fan H."/>
            <person name="Baudouin L."/>
            <person name="Xia W."/>
            <person name="Bocs S."/>
            <person name="Xu J."/>
            <person name="Li Q."/>
            <person name="Guo A."/>
            <person name="Zhou L."/>
            <person name="Li J."/>
            <person name="Wu Y."/>
            <person name="Ma Z."/>
            <person name="Armero A."/>
            <person name="Issali A.E."/>
            <person name="Liu N."/>
            <person name="Peng M."/>
            <person name="Yang Y."/>
        </authorList>
    </citation>
    <scope>NUCLEOTIDE SEQUENCE</scope>
    <source>
        <tissue evidence="3">Spear leaf of Hainan Tall coconut</tissue>
    </source>
</reference>
<evidence type="ECO:0000256" key="1">
    <source>
        <dbReference type="ARBA" id="ARBA00001968"/>
    </source>
</evidence>
<reference evidence="3" key="2">
    <citation type="submission" date="2019-07" db="EMBL/GenBank/DDBJ databases">
        <authorList>
            <person name="Yang Y."/>
            <person name="Bocs S."/>
            <person name="Baudouin L."/>
        </authorList>
    </citation>
    <scope>NUCLEOTIDE SEQUENCE</scope>
    <source>
        <tissue evidence="3">Spear leaf of Hainan Tall coconut</tissue>
    </source>
</reference>
<dbReference type="Pfam" id="PF04857">
    <property type="entry name" value="CAF1"/>
    <property type="match status" value="1"/>
</dbReference>
<accession>A0A8K0NC92</accession>
<dbReference type="InterPro" id="IPR006941">
    <property type="entry name" value="RNase_CAF1"/>
</dbReference>
<evidence type="ECO:0000313" key="3">
    <source>
        <dbReference type="EMBL" id="KAG1368023.1"/>
    </source>
</evidence>
<dbReference type="PANTHER" id="PTHR15092">
    <property type="entry name" value="POLY A -SPECIFIC RIBONUCLEASE/TARGET OF EGR1, MEMBER 1"/>
    <property type="match status" value="1"/>
</dbReference>
<comment type="similarity">
    <text evidence="2">Belongs to the CAF1 family.</text>
</comment>
<dbReference type="InterPro" id="IPR012337">
    <property type="entry name" value="RNaseH-like_sf"/>
</dbReference>
<evidence type="ECO:0000313" key="4">
    <source>
        <dbReference type="Proteomes" id="UP000797356"/>
    </source>
</evidence>
<evidence type="ECO:0000256" key="2">
    <source>
        <dbReference type="ARBA" id="ARBA00008372"/>
    </source>
</evidence>
<protein>
    <submittedName>
        <fullName evidence="3">Uncharacterized protein</fullName>
    </submittedName>
</protein>
<gene>
    <name evidence="3" type="ORF">COCNU_14G004910</name>
</gene>
<dbReference type="AlphaFoldDB" id="A0A8K0NC92"/>
<name>A0A8K0NC92_COCNU</name>
<dbReference type="Proteomes" id="UP000797356">
    <property type="component" value="Chromosome 14"/>
</dbReference>
<dbReference type="InterPro" id="IPR036397">
    <property type="entry name" value="RNaseH_sf"/>
</dbReference>
<sequence>MVASGGKHRWGGAAKQITKSNFSAALQQIKAHIQDADFIAISSQKTGDLSASSHRCPWRRVLPIDIPETAYLKAKLAAETFELLPVTLIHYLDLLLGFGRICHAKGYLSFVQL</sequence>
<dbReference type="EMBL" id="CM017885">
    <property type="protein sequence ID" value="KAG1368023.1"/>
    <property type="molecule type" value="Genomic_DNA"/>
</dbReference>
<proteinExistence type="inferred from homology"/>
<comment type="cofactor">
    <cofactor evidence="1">
        <name>a divalent metal cation</name>
        <dbReference type="ChEBI" id="CHEBI:60240"/>
    </cofactor>
</comment>
<dbReference type="Gene3D" id="3.30.420.10">
    <property type="entry name" value="Ribonuclease H-like superfamily/Ribonuclease H"/>
    <property type="match status" value="1"/>
</dbReference>
<comment type="caution">
    <text evidence="3">The sequence shown here is derived from an EMBL/GenBank/DDBJ whole genome shotgun (WGS) entry which is preliminary data.</text>
</comment>
<organism evidence="3 4">
    <name type="scientific">Cocos nucifera</name>
    <name type="common">Coconut palm</name>
    <dbReference type="NCBI Taxonomy" id="13894"/>
    <lineage>
        <taxon>Eukaryota</taxon>
        <taxon>Viridiplantae</taxon>
        <taxon>Streptophyta</taxon>
        <taxon>Embryophyta</taxon>
        <taxon>Tracheophyta</taxon>
        <taxon>Spermatophyta</taxon>
        <taxon>Magnoliopsida</taxon>
        <taxon>Liliopsida</taxon>
        <taxon>Arecaceae</taxon>
        <taxon>Arecoideae</taxon>
        <taxon>Cocoseae</taxon>
        <taxon>Attaleinae</taxon>
        <taxon>Cocos</taxon>
    </lineage>
</organism>